<feature type="domain" description="AB hydrolase-1" evidence="1">
    <location>
        <begin position="35"/>
        <end position="257"/>
    </location>
</feature>
<dbReference type="OrthoDB" id="63519at2"/>
<dbReference type="EMBL" id="QQZY01000003">
    <property type="protein sequence ID" value="RDI74744.1"/>
    <property type="molecule type" value="Genomic_DNA"/>
</dbReference>
<keyword evidence="2" id="KW-0808">Transferase</keyword>
<dbReference type="PANTHER" id="PTHR43798">
    <property type="entry name" value="MONOACYLGLYCEROL LIPASE"/>
    <property type="match status" value="1"/>
</dbReference>
<reference evidence="2 3" key="1">
    <citation type="submission" date="2018-07" db="EMBL/GenBank/DDBJ databases">
        <title>High-quality-draft genome sequence of Gaiella occulta.</title>
        <authorList>
            <person name="Severino R."/>
            <person name="Froufe H.J.C."/>
            <person name="Rainey F.A."/>
            <person name="Barroso C."/>
            <person name="Albuquerque L."/>
            <person name="Lobo-Da-Cunha A."/>
            <person name="Da Costa M.S."/>
            <person name="Egas C."/>
        </authorList>
    </citation>
    <scope>NUCLEOTIDE SEQUENCE [LARGE SCALE GENOMIC DNA]</scope>
    <source>
        <strain evidence="2 3">F2-233</strain>
    </source>
</reference>
<comment type="caution">
    <text evidence="2">The sequence shown here is derived from an EMBL/GenBank/DDBJ whole genome shotgun (WGS) entry which is preliminary data.</text>
</comment>
<name>A0A7M2YY02_9ACTN</name>
<proteinExistence type="predicted"/>
<dbReference type="Pfam" id="PF00561">
    <property type="entry name" value="Abhydrolase_1"/>
    <property type="match status" value="1"/>
</dbReference>
<protein>
    <submittedName>
        <fullName evidence="2">Putative hydrolase/acyltransferase</fullName>
    </submittedName>
</protein>
<dbReference type="RefSeq" id="WP_114796044.1">
    <property type="nucleotide sequence ID" value="NZ_QQZY01000003.1"/>
</dbReference>
<keyword evidence="2" id="KW-0378">Hydrolase</keyword>
<dbReference type="GO" id="GO:0016020">
    <property type="term" value="C:membrane"/>
    <property type="evidence" value="ECO:0007669"/>
    <property type="project" value="TreeGrafter"/>
</dbReference>
<evidence type="ECO:0000313" key="3">
    <source>
        <dbReference type="Proteomes" id="UP000254134"/>
    </source>
</evidence>
<keyword evidence="3" id="KW-1185">Reference proteome</keyword>
<keyword evidence="2" id="KW-0012">Acyltransferase</keyword>
<dbReference type="GO" id="GO:0016746">
    <property type="term" value="F:acyltransferase activity"/>
    <property type="evidence" value="ECO:0007669"/>
    <property type="project" value="UniProtKB-KW"/>
</dbReference>
<organism evidence="2 3">
    <name type="scientific">Gaiella occulta</name>
    <dbReference type="NCBI Taxonomy" id="1002870"/>
    <lineage>
        <taxon>Bacteria</taxon>
        <taxon>Bacillati</taxon>
        <taxon>Actinomycetota</taxon>
        <taxon>Thermoleophilia</taxon>
        <taxon>Gaiellales</taxon>
        <taxon>Gaiellaceae</taxon>
        <taxon>Gaiella</taxon>
    </lineage>
</organism>
<dbReference type="InterPro" id="IPR000073">
    <property type="entry name" value="AB_hydrolase_1"/>
</dbReference>
<dbReference type="Proteomes" id="UP000254134">
    <property type="component" value="Unassembled WGS sequence"/>
</dbReference>
<gene>
    <name evidence="2" type="ORF">Gocc_1633</name>
</gene>
<dbReference type="PANTHER" id="PTHR43798:SF33">
    <property type="entry name" value="HYDROLASE, PUTATIVE (AFU_ORTHOLOGUE AFUA_2G14860)-RELATED"/>
    <property type="match status" value="1"/>
</dbReference>
<accession>A0A7M2YY02</accession>
<dbReference type="Gene3D" id="3.40.50.1820">
    <property type="entry name" value="alpha/beta hydrolase"/>
    <property type="match status" value="1"/>
</dbReference>
<dbReference type="GO" id="GO:0016787">
    <property type="term" value="F:hydrolase activity"/>
    <property type="evidence" value="ECO:0007669"/>
    <property type="project" value="UniProtKB-KW"/>
</dbReference>
<dbReference type="InterPro" id="IPR050266">
    <property type="entry name" value="AB_hydrolase_sf"/>
</dbReference>
<dbReference type="InterPro" id="IPR029058">
    <property type="entry name" value="AB_hydrolase_fold"/>
</dbReference>
<reference evidence="3" key="2">
    <citation type="journal article" date="2019" name="MicrobiologyOpen">
        <title>High-quality draft genome sequence of Gaiella occulta isolated from a 150 meter deep mineral water borehole and comparison with the genome sequences of other deep-branching lineages of the phylum Actinobacteria.</title>
        <authorList>
            <person name="Severino R."/>
            <person name="Froufe H.J.C."/>
            <person name="Barroso C."/>
            <person name="Albuquerque L."/>
            <person name="Lobo-da-Cunha A."/>
            <person name="da Costa M.S."/>
            <person name="Egas C."/>
        </authorList>
    </citation>
    <scope>NUCLEOTIDE SEQUENCE [LARGE SCALE GENOMIC DNA]</scope>
    <source>
        <strain evidence="3">F2-233</strain>
    </source>
</reference>
<evidence type="ECO:0000259" key="1">
    <source>
        <dbReference type="Pfam" id="PF00561"/>
    </source>
</evidence>
<dbReference type="SUPFAM" id="SSF53474">
    <property type="entry name" value="alpha/beta-Hydrolases"/>
    <property type="match status" value="1"/>
</dbReference>
<sequence length="293" mass="31137">MSTHAPPTQPVGRSRTVEANGLRLHFLEYGAAHLPALVILPGITSPAVTWEFVALELASEFRVLTMDVRGRGLSERGRSYAREELARDVAEALAALELDRPAVLGHSAGARIAAAFGALYPALRGPLVVADPPLSGPGRAPYPTPVEAFVESLRLARAGASADDMRPFFPTWTQEQLELRAAWLGTCDETAVVETHRLFHEEDFFEDWVRLHSPTLFVWGGAGPVVGETGAAEVAAANPAAEVAVLPGAGHMLPWDDLAGFLAIVRPFLARTLHGRGAPGGADPLPETDGGAR</sequence>
<evidence type="ECO:0000313" key="2">
    <source>
        <dbReference type="EMBL" id="RDI74744.1"/>
    </source>
</evidence>
<dbReference type="AlphaFoldDB" id="A0A7M2YY02"/>